<sequence length="113" mass="12858">MVVELRSVIWAMRSLRVPEVVIASDYLEIVEAQNSPHQRPLFRALLEQAGGKLLGVDILFLDSQVFLCTCVSATAKAMNHSLAHQLTTQTQKRYQFIRLHSKIYLKTEGWSCL</sequence>
<dbReference type="Proteomes" id="UP001295469">
    <property type="component" value="Chromosome C04"/>
</dbReference>
<gene>
    <name evidence="1" type="ORF">DARMORV10_C04P58950.1</name>
</gene>
<evidence type="ECO:0000313" key="1">
    <source>
        <dbReference type="EMBL" id="CAF1864330.1"/>
    </source>
</evidence>
<dbReference type="EMBL" id="HG994368">
    <property type="protein sequence ID" value="CAF1864330.1"/>
    <property type="molecule type" value="Genomic_DNA"/>
</dbReference>
<proteinExistence type="predicted"/>
<accession>A0A816JH61</accession>
<name>A0A816JH61_BRANA</name>
<organism evidence="1">
    <name type="scientific">Brassica napus</name>
    <name type="common">Rape</name>
    <dbReference type="NCBI Taxonomy" id="3708"/>
    <lineage>
        <taxon>Eukaryota</taxon>
        <taxon>Viridiplantae</taxon>
        <taxon>Streptophyta</taxon>
        <taxon>Embryophyta</taxon>
        <taxon>Tracheophyta</taxon>
        <taxon>Spermatophyta</taxon>
        <taxon>Magnoliopsida</taxon>
        <taxon>eudicotyledons</taxon>
        <taxon>Gunneridae</taxon>
        <taxon>Pentapetalae</taxon>
        <taxon>rosids</taxon>
        <taxon>malvids</taxon>
        <taxon>Brassicales</taxon>
        <taxon>Brassicaceae</taxon>
        <taxon>Brassiceae</taxon>
        <taxon>Brassica</taxon>
    </lineage>
</organism>
<reference evidence="1" key="1">
    <citation type="submission" date="2021-01" db="EMBL/GenBank/DDBJ databases">
        <authorList>
            <consortium name="Genoscope - CEA"/>
            <person name="William W."/>
        </authorList>
    </citation>
    <scope>NUCLEOTIDE SEQUENCE</scope>
</reference>
<protein>
    <submittedName>
        <fullName evidence="1">(rape) hypothetical protein</fullName>
    </submittedName>
</protein>
<dbReference type="AlphaFoldDB" id="A0A816JH61"/>